<reference evidence="1" key="2">
    <citation type="journal article" date="2015" name="Data Brief">
        <title>Shoot transcriptome of the giant reed, Arundo donax.</title>
        <authorList>
            <person name="Barrero R.A."/>
            <person name="Guerrero F.D."/>
            <person name="Moolhuijzen P."/>
            <person name="Goolsby J.A."/>
            <person name="Tidwell J."/>
            <person name="Bellgard S.E."/>
            <person name="Bellgard M.I."/>
        </authorList>
    </citation>
    <scope>NUCLEOTIDE SEQUENCE</scope>
    <source>
        <tissue evidence="1">Shoot tissue taken approximately 20 cm above the soil surface</tissue>
    </source>
</reference>
<dbReference type="EMBL" id="GBRH01241523">
    <property type="protein sequence ID" value="JAD56372.1"/>
    <property type="molecule type" value="Transcribed_RNA"/>
</dbReference>
<protein>
    <submittedName>
        <fullName evidence="1">Uncharacterized protein</fullName>
    </submittedName>
</protein>
<sequence length="71" mass="7664">MSIVMAISLASGRRKSTTSSAYREIRCCKARLNRGCSISSSAALVIMCPRISITKMKSIGDNGSPCLNPRR</sequence>
<reference evidence="1" key="1">
    <citation type="submission" date="2014-09" db="EMBL/GenBank/DDBJ databases">
        <authorList>
            <person name="Magalhaes I.L.F."/>
            <person name="Oliveira U."/>
            <person name="Santos F.R."/>
            <person name="Vidigal T.H.D.A."/>
            <person name="Brescovit A.D."/>
            <person name="Santos A.J."/>
        </authorList>
    </citation>
    <scope>NUCLEOTIDE SEQUENCE</scope>
    <source>
        <tissue evidence="1">Shoot tissue taken approximately 20 cm above the soil surface</tissue>
    </source>
</reference>
<dbReference type="AlphaFoldDB" id="A0A0A9BAN7"/>
<name>A0A0A9BAN7_ARUDO</name>
<evidence type="ECO:0000313" key="1">
    <source>
        <dbReference type="EMBL" id="JAD56372.1"/>
    </source>
</evidence>
<proteinExistence type="predicted"/>
<accession>A0A0A9BAN7</accession>
<organism evidence="1">
    <name type="scientific">Arundo donax</name>
    <name type="common">Giant reed</name>
    <name type="synonym">Donax arundinaceus</name>
    <dbReference type="NCBI Taxonomy" id="35708"/>
    <lineage>
        <taxon>Eukaryota</taxon>
        <taxon>Viridiplantae</taxon>
        <taxon>Streptophyta</taxon>
        <taxon>Embryophyta</taxon>
        <taxon>Tracheophyta</taxon>
        <taxon>Spermatophyta</taxon>
        <taxon>Magnoliopsida</taxon>
        <taxon>Liliopsida</taxon>
        <taxon>Poales</taxon>
        <taxon>Poaceae</taxon>
        <taxon>PACMAD clade</taxon>
        <taxon>Arundinoideae</taxon>
        <taxon>Arundineae</taxon>
        <taxon>Arundo</taxon>
    </lineage>
</organism>